<dbReference type="Pfam" id="PF12937">
    <property type="entry name" value="F-box-like"/>
    <property type="match status" value="1"/>
</dbReference>
<organism evidence="3 4">
    <name type="scientific">Pisum sativum</name>
    <name type="common">Garden pea</name>
    <name type="synonym">Lathyrus oleraceus</name>
    <dbReference type="NCBI Taxonomy" id="3888"/>
    <lineage>
        <taxon>Eukaryota</taxon>
        <taxon>Viridiplantae</taxon>
        <taxon>Streptophyta</taxon>
        <taxon>Embryophyta</taxon>
        <taxon>Tracheophyta</taxon>
        <taxon>Spermatophyta</taxon>
        <taxon>Magnoliopsida</taxon>
        <taxon>eudicotyledons</taxon>
        <taxon>Gunneridae</taxon>
        <taxon>Pentapetalae</taxon>
        <taxon>rosids</taxon>
        <taxon>fabids</taxon>
        <taxon>Fabales</taxon>
        <taxon>Fabaceae</taxon>
        <taxon>Papilionoideae</taxon>
        <taxon>50 kb inversion clade</taxon>
        <taxon>NPAAA clade</taxon>
        <taxon>Hologalegina</taxon>
        <taxon>IRL clade</taxon>
        <taxon>Fabeae</taxon>
        <taxon>Lathyrus</taxon>
    </lineage>
</organism>
<evidence type="ECO:0000313" key="4">
    <source>
        <dbReference type="Proteomes" id="UP001058974"/>
    </source>
</evidence>
<dbReference type="EMBL" id="JAMSHJ010000007">
    <property type="protein sequence ID" value="KAI5388689.1"/>
    <property type="molecule type" value="Genomic_DNA"/>
</dbReference>
<keyword evidence="4" id="KW-1185">Reference proteome</keyword>
<dbReference type="PANTHER" id="PTHR33736:SF18">
    <property type="entry name" value="F-BOX DOMAIN-CONTAINING PROTEIN"/>
    <property type="match status" value="1"/>
</dbReference>
<dbReference type="SUPFAM" id="SSF81383">
    <property type="entry name" value="F-box domain"/>
    <property type="match status" value="1"/>
</dbReference>
<dbReference type="InterPro" id="IPR036047">
    <property type="entry name" value="F-box-like_dom_sf"/>
</dbReference>
<gene>
    <name evidence="3" type="ORF">KIW84_074383</name>
</gene>
<keyword evidence="1" id="KW-0812">Transmembrane</keyword>
<dbReference type="OrthoDB" id="671172at2759"/>
<dbReference type="InterPro" id="IPR045283">
    <property type="entry name" value="AT3G44326-like"/>
</dbReference>
<evidence type="ECO:0000256" key="1">
    <source>
        <dbReference type="SAM" id="Phobius"/>
    </source>
</evidence>
<dbReference type="Gene3D" id="1.20.1280.50">
    <property type="match status" value="1"/>
</dbReference>
<dbReference type="PANTHER" id="PTHR33736">
    <property type="entry name" value="F-BOX PROTEIN-RELATED"/>
    <property type="match status" value="1"/>
</dbReference>
<name>A0A9D4ZYI1_PEA</name>
<accession>A0A9D4ZYI1</accession>
<dbReference type="AlphaFoldDB" id="A0A9D4ZYI1"/>
<keyword evidence="1" id="KW-1133">Transmembrane helix</keyword>
<feature type="transmembrane region" description="Helical" evidence="1">
    <location>
        <begin position="328"/>
        <end position="346"/>
    </location>
</feature>
<sequence>MVIVSTPPEAKTESMMAASSSSSTSSIITMHHDIIHTHILTRLDAATLATTASTCSHLRDLCIDDSLWRKICTATWPSLVDPTTCHIISTFPNRHRSLFSDAFPALHHFSCNSNRPSSPPPAEIISAVDIFYKGKPVFSRVRRTETTKNSFLSSPLWIEILEPNELIPTPVKFVRKDEELMKHLEENLCLSWILIDPTGKRSANVSSRKPVLVRRHWLTRDVEILFAVTMAGEPRRTTESVQCMVKVTCCGKVGGELHVREVNLVMEDMEGGKVSGKEGVIILQKAMEFGERKKVGEVGEMTERFDRFLGMIRERRERRHRRQRERDGVSMVVAFIVCIWLCYLAGF</sequence>
<keyword evidence="1" id="KW-0472">Membrane</keyword>
<evidence type="ECO:0000259" key="2">
    <source>
        <dbReference type="Pfam" id="PF12937"/>
    </source>
</evidence>
<evidence type="ECO:0000313" key="3">
    <source>
        <dbReference type="EMBL" id="KAI5388689.1"/>
    </source>
</evidence>
<protein>
    <recommendedName>
        <fullName evidence="2">F-box domain-containing protein</fullName>
    </recommendedName>
</protein>
<proteinExistence type="predicted"/>
<dbReference type="InterPro" id="IPR001810">
    <property type="entry name" value="F-box_dom"/>
</dbReference>
<dbReference type="Proteomes" id="UP001058974">
    <property type="component" value="Chromosome 7"/>
</dbReference>
<dbReference type="Gramene" id="Psat07G0438300-T1">
    <property type="protein sequence ID" value="KAI5388689.1"/>
    <property type="gene ID" value="KIW84_074383"/>
</dbReference>
<feature type="domain" description="F-box" evidence="2">
    <location>
        <begin position="37"/>
        <end position="73"/>
    </location>
</feature>
<comment type="caution">
    <text evidence="3">The sequence shown here is derived from an EMBL/GenBank/DDBJ whole genome shotgun (WGS) entry which is preliminary data.</text>
</comment>
<reference evidence="3 4" key="1">
    <citation type="journal article" date="2022" name="Nat. Genet.">
        <title>Improved pea reference genome and pan-genome highlight genomic features and evolutionary characteristics.</title>
        <authorList>
            <person name="Yang T."/>
            <person name="Liu R."/>
            <person name="Luo Y."/>
            <person name="Hu S."/>
            <person name="Wang D."/>
            <person name="Wang C."/>
            <person name="Pandey M.K."/>
            <person name="Ge S."/>
            <person name="Xu Q."/>
            <person name="Li N."/>
            <person name="Li G."/>
            <person name="Huang Y."/>
            <person name="Saxena R.K."/>
            <person name="Ji Y."/>
            <person name="Li M."/>
            <person name="Yan X."/>
            <person name="He Y."/>
            <person name="Liu Y."/>
            <person name="Wang X."/>
            <person name="Xiang C."/>
            <person name="Varshney R.K."/>
            <person name="Ding H."/>
            <person name="Gao S."/>
            <person name="Zong X."/>
        </authorList>
    </citation>
    <scope>NUCLEOTIDE SEQUENCE [LARGE SCALE GENOMIC DNA]</scope>
    <source>
        <strain evidence="3 4">cv. Zhongwan 6</strain>
    </source>
</reference>